<evidence type="ECO:0000313" key="1">
    <source>
        <dbReference type="EMBL" id="RDJ05266.1"/>
    </source>
</evidence>
<protein>
    <submittedName>
        <fullName evidence="1">Uncharacterized protein</fullName>
    </submittedName>
</protein>
<gene>
    <name evidence="1" type="ORF">B5K06_25965</name>
</gene>
<proteinExistence type="predicted"/>
<comment type="caution">
    <text evidence="1">The sequence shown here is derived from an EMBL/GenBank/DDBJ whole genome shotgun (WGS) entry which is preliminary data.</text>
</comment>
<organism evidence="1 2">
    <name type="scientific">Rhizobium grahamii</name>
    <dbReference type="NCBI Taxonomy" id="1120045"/>
    <lineage>
        <taxon>Bacteria</taxon>
        <taxon>Pseudomonadati</taxon>
        <taxon>Pseudomonadota</taxon>
        <taxon>Alphaproteobacteria</taxon>
        <taxon>Hyphomicrobiales</taxon>
        <taxon>Rhizobiaceae</taxon>
        <taxon>Rhizobium/Agrobacterium group</taxon>
        <taxon>Rhizobium</taxon>
    </lineage>
</organism>
<evidence type="ECO:0000313" key="2">
    <source>
        <dbReference type="Proteomes" id="UP000254939"/>
    </source>
</evidence>
<name>A0A370KHX9_9HYPH</name>
<accession>A0A370KHX9</accession>
<dbReference type="Proteomes" id="UP000254939">
    <property type="component" value="Unassembled WGS sequence"/>
</dbReference>
<dbReference type="EMBL" id="NAAC01000032">
    <property type="protein sequence ID" value="RDJ05266.1"/>
    <property type="molecule type" value="Genomic_DNA"/>
</dbReference>
<reference evidence="1 2" key="1">
    <citation type="submission" date="2017-03" db="EMBL/GenBank/DDBJ databases">
        <title>Genome analysis of Rhizobial strains effectives or ineffectives for nitrogen fixation isolated from bean seeds.</title>
        <authorList>
            <person name="Peralta H."/>
            <person name="Aguilar-Vera A."/>
            <person name="Mora Y."/>
            <person name="Vargas-Lagunas C."/>
            <person name="Girard L."/>
            <person name="Mora J."/>
        </authorList>
    </citation>
    <scope>NUCLEOTIDE SEQUENCE [LARGE SCALE GENOMIC DNA]</scope>
    <source>
        <strain evidence="1 2">CCGM3</strain>
    </source>
</reference>
<sequence>MVLVEYEVMANLLFQRATEFVVFYNGAFLALFANQLAEADRLAVDLAQFSDPVLLALPCTKAWASNLE</sequence>
<dbReference type="AlphaFoldDB" id="A0A370KHX9"/>